<dbReference type="PANTHER" id="PTHR24243:SF233">
    <property type="entry name" value="THYROTROPIN-RELEASING HORMONE RECEPTOR"/>
    <property type="match status" value="1"/>
</dbReference>
<evidence type="ECO:0000259" key="10">
    <source>
        <dbReference type="PROSITE" id="PS50262"/>
    </source>
</evidence>
<feature type="transmembrane region" description="Helical" evidence="9">
    <location>
        <begin position="333"/>
        <end position="354"/>
    </location>
</feature>
<feature type="domain" description="G-protein coupled receptors family 1 profile" evidence="10">
    <location>
        <begin position="51"/>
        <end position="351"/>
    </location>
</feature>
<keyword evidence="4" id="KW-0297">G-protein coupled receptor</keyword>
<keyword evidence="5 9" id="KW-0472">Membrane</keyword>
<dbReference type="PANTHER" id="PTHR24243">
    <property type="entry name" value="G-PROTEIN COUPLED RECEPTOR"/>
    <property type="match status" value="1"/>
</dbReference>
<feature type="region of interest" description="Disordered" evidence="8">
    <location>
        <begin position="376"/>
        <end position="409"/>
    </location>
</feature>
<dbReference type="PROSITE" id="PS50262">
    <property type="entry name" value="G_PROTEIN_RECEP_F1_2"/>
    <property type="match status" value="1"/>
</dbReference>
<feature type="transmembrane region" description="Helical" evidence="9">
    <location>
        <begin position="171"/>
        <end position="191"/>
    </location>
</feature>
<evidence type="ECO:0000313" key="11">
    <source>
        <dbReference type="EMBL" id="OWA52349.1"/>
    </source>
</evidence>
<evidence type="ECO:0000313" key="12">
    <source>
        <dbReference type="Proteomes" id="UP000192578"/>
    </source>
</evidence>
<evidence type="ECO:0000256" key="7">
    <source>
        <dbReference type="ARBA" id="ARBA00023224"/>
    </source>
</evidence>
<gene>
    <name evidence="11" type="ORF">BV898_16804</name>
</gene>
<comment type="subcellular location">
    <subcellularLocation>
        <location evidence="1">Membrane</location>
        <topology evidence="1">Multi-pass membrane protein</topology>
    </subcellularLocation>
</comment>
<reference evidence="12" key="1">
    <citation type="submission" date="2017-01" db="EMBL/GenBank/DDBJ databases">
        <title>Comparative genomics of anhydrobiosis in the tardigrade Hypsibius dujardini.</title>
        <authorList>
            <person name="Yoshida Y."/>
            <person name="Koutsovoulos G."/>
            <person name="Laetsch D."/>
            <person name="Stevens L."/>
            <person name="Kumar S."/>
            <person name="Horikawa D."/>
            <person name="Ishino K."/>
            <person name="Komine S."/>
            <person name="Tomita M."/>
            <person name="Blaxter M."/>
            <person name="Arakawa K."/>
        </authorList>
    </citation>
    <scope>NUCLEOTIDE SEQUENCE [LARGE SCALE GENOMIC DNA]</scope>
    <source>
        <strain evidence="12">Z151</strain>
    </source>
</reference>
<dbReference type="SUPFAM" id="SSF81321">
    <property type="entry name" value="Family A G protein-coupled receptor-like"/>
    <property type="match status" value="1"/>
</dbReference>
<feature type="transmembrane region" description="Helical" evidence="9">
    <location>
        <begin position="72"/>
        <end position="91"/>
    </location>
</feature>
<dbReference type="Proteomes" id="UP000192578">
    <property type="component" value="Unassembled WGS sequence"/>
</dbReference>
<evidence type="ECO:0000256" key="2">
    <source>
        <dbReference type="ARBA" id="ARBA00022692"/>
    </source>
</evidence>
<comment type="caution">
    <text evidence="11">The sequence shown here is derived from an EMBL/GenBank/DDBJ whole genome shotgun (WGS) entry which is preliminary data.</text>
</comment>
<protein>
    <recommendedName>
        <fullName evidence="10">G-protein coupled receptors family 1 profile domain-containing protein</fullName>
    </recommendedName>
</protein>
<dbReference type="AlphaFoldDB" id="A0A9X6NFK7"/>
<dbReference type="GO" id="GO:0005886">
    <property type="term" value="C:plasma membrane"/>
    <property type="evidence" value="ECO:0007669"/>
    <property type="project" value="TreeGrafter"/>
</dbReference>
<keyword evidence="3 9" id="KW-1133">Transmembrane helix</keyword>
<evidence type="ECO:0000256" key="4">
    <source>
        <dbReference type="ARBA" id="ARBA00023040"/>
    </source>
</evidence>
<evidence type="ECO:0000256" key="8">
    <source>
        <dbReference type="SAM" id="MobiDB-lite"/>
    </source>
</evidence>
<dbReference type="InterPro" id="IPR017452">
    <property type="entry name" value="GPCR_Rhodpsn_7TM"/>
</dbReference>
<organism evidence="11 12">
    <name type="scientific">Hypsibius exemplaris</name>
    <name type="common">Freshwater tardigrade</name>
    <dbReference type="NCBI Taxonomy" id="2072580"/>
    <lineage>
        <taxon>Eukaryota</taxon>
        <taxon>Metazoa</taxon>
        <taxon>Ecdysozoa</taxon>
        <taxon>Tardigrada</taxon>
        <taxon>Eutardigrada</taxon>
        <taxon>Parachela</taxon>
        <taxon>Hypsibioidea</taxon>
        <taxon>Hypsibiidae</taxon>
        <taxon>Hypsibius</taxon>
    </lineage>
</organism>
<proteinExistence type="predicted"/>
<feature type="transmembrane region" description="Helical" evidence="9">
    <location>
        <begin position="233"/>
        <end position="254"/>
    </location>
</feature>
<keyword evidence="12" id="KW-1185">Reference proteome</keyword>
<sequence length="409" mass="46688">MNVNENVFDNISTEIYDHPSCRNDSSQVDLFWTSYLDLATFPAVFLCCVLGNLFIILINYSRTKRDHHGEWYLTHSIVCASAISDIIGMIFELPLFVHDYHRVFGIRTIVFNTLHAQPWDYLVSFARWGRESFVALSIWLLICFSLERVVSLRQTGHRIRLVHTDSVRGRAVMALFCLFTLSALFCLIHPIEHLSYFQWAAKSTDCLHISSRALETSPHWVDRWFDVLGIYEIIFMTASFFALLCLSGLVAVLIKRRPASDLTELDRRISVTSGQSSSSGDERRTTMANHMLFGTVCLYFVTQFPVIVQTVVLRHWGLQSAPADPGSLRQQTGTLVVMVARLNFSLDFVAYFLVSARFRRHAKLAFLDVCRRRHRRGKHTKRPEKVHTAGTTRSRSLSGPTATFVSSAL</sequence>
<keyword evidence="2 9" id="KW-0812">Transmembrane</keyword>
<dbReference type="Gene3D" id="1.20.1070.10">
    <property type="entry name" value="Rhodopsin 7-helix transmembrane proteins"/>
    <property type="match status" value="1"/>
</dbReference>
<evidence type="ECO:0000256" key="5">
    <source>
        <dbReference type="ARBA" id="ARBA00023136"/>
    </source>
</evidence>
<name>A0A9X6NFK7_HYPEX</name>
<dbReference type="EMBL" id="MTYJ01000264">
    <property type="protein sequence ID" value="OWA52349.1"/>
    <property type="molecule type" value="Genomic_DNA"/>
</dbReference>
<evidence type="ECO:0000256" key="1">
    <source>
        <dbReference type="ARBA" id="ARBA00004141"/>
    </source>
</evidence>
<accession>A0A9X6NFK7</accession>
<keyword evidence="7" id="KW-0807">Transducer</keyword>
<evidence type="ECO:0000256" key="6">
    <source>
        <dbReference type="ARBA" id="ARBA00023170"/>
    </source>
</evidence>
<evidence type="ECO:0000256" key="3">
    <source>
        <dbReference type="ARBA" id="ARBA00022989"/>
    </source>
</evidence>
<dbReference type="GO" id="GO:0004930">
    <property type="term" value="F:G protein-coupled receptor activity"/>
    <property type="evidence" value="ECO:0007669"/>
    <property type="project" value="UniProtKB-KW"/>
</dbReference>
<feature type="transmembrane region" description="Helical" evidence="9">
    <location>
        <begin position="132"/>
        <end position="150"/>
    </location>
</feature>
<feature type="transmembrane region" description="Helical" evidence="9">
    <location>
        <begin position="39"/>
        <end position="60"/>
    </location>
</feature>
<feature type="compositionally biased region" description="Polar residues" evidence="8">
    <location>
        <begin position="389"/>
        <end position="409"/>
    </location>
</feature>
<feature type="transmembrane region" description="Helical" evidence="9">
    <location>
        <begin position="292"/>
        <end position="313"/>
    </location>
</feature>
<evidence type="ECO:0000256" key="9">
    <source>
        <dbReference type="SAM" id="Phobius"/>
    </source>
</evidence>
<keyword evidence="6" id="KW-0675">Receptor</keyword>